<dbReference type="EMBL" id="CAJVCH010262050">
    <property type="protein sequence ID" value="CAG7734074.1"/>
    <property type="molecule type" value="Genomic_DNA"/>
</dbReference>
<name>A0A8J2P7I4_9HEXA</name>
<feature type="compositionally biased region" description="Basic and acidic residues" evidence="1">
    <location>
        <begin position="246"/>
        <end position="257"/>
    </location>
</feature>
<comment type="caution">
    <text evidence="2">The sequence shown here is derived from an EMBL/GenBank/DDBJ whole genome shotgun (WGS) entry which is preliminary data.</text>
</comment>
<dbReference type="AlphaFoldDB" id="A0A8J2P7I4"/>
<sequence length="312" mass="35665">MDTRLGNTTIRNTQDYHIAGSKTPLMFCEYFKKNILEEIGIADVIREQIDVLAANGANNVKNKFRELLNEYTDNELITVRCHCHRVEIVATRAYKKFYCWDILEPIIIEPMIYFYKLIRMGADLTSEGFLRTSLETFEQDKDTHGIDSFQQTAGVLIGRERDRSSMISAIQELKTNDGAIMIEYNLTQSKGSILESTSLKKMCNFLLNGHAWRARCRKLSQMSMFAAKLAPLYTAKTFAGTYAAEKRPADQHQKESEYSANIQAQGDAEREESGQEQVEQSILEAESVEENVFHTADEEEFDQVFLGETNIF</sequence>
<protein>
    <submittedName>
        <fullName evidence="2">Uncharacterized protein</fullName>
    </submittedName>
</protein>
<evidence type="ECO:0000313" key="3">
    <source>
        <dbReference type="Proteomes" id="UP000708208"/>
    </source>
</evidence>
<gene>
    <name evidence="2" type="ORF">AFUS01_LOCUS22478</name>
</gene>
<proteinExistence type="predicted"/>
<dbReference type="Proteomes" id="UP000708208">
    <property type="component" value="Unassembled WGS sequence"/>
</dbReference>
<evidence type="ECO:0000256" key="1">
    <source>
        <dbReference type="SAM" id="MobiDB-lite"/>
    </source>
</evidence>
<keyword evidence="3" id="KW-1185">Reference proteome</keyword>
<reference evidence="2" key="1">
    <citation type="submission" date="2021-06" db="EMBL/GenBank/DDBJ databases">
        <authorList>
            <person name="Hodson N. C."/>
            <person name="Mongue J. A."/>
            <person name="Jaron S. K."/>
        </authorList>
    </citation>
    <scope>NUCLEOTIDE SEQUENCE</scope>
</reference>
<organism evidence="2 3">
    <name type="scientific">Allacma fusca</name>
    <dbReference type="NCBI Taxonomy" id="39272"/>
    <lineage>
        <taxon>Eukaryota</taxon>
        <taxon>Metazoa</taxon>
        <taxon>Ecdysozoa</taxon>
        <taxon>Arthropoda</taxon>
        <taxon>Hexapoda</taxon>
        <taxon>Collembola</taxon>
        <taxon>Symphypleona</taxon>
        <taxon>Sminthuridae</taxon>
        <taxon>Allacma</taxon>
    </lineage>
</organism>
<evidence type="ECO:0000313" key="2">
    <source>
        <dbReference type="EMBL" id="CAG7734074.1"/>
    </source>
</evidence>
<feature type="region of interest" description="Disordered" evidence="1">
    <location>
        <begin position="246"/>
        <end position="282"/>
    </location>
</feature>
<accession>A0A8J2P7I4</accession>
<dbReference type="OrthoDB" id="6590671at2759"/>